<evidence type="ECO:0000313" key="7">
    <source>
        <dbReference type="Proteomes" id="UP000592780"/>
    </source>
</evidence>
<proteinExistence type="predicted"/>
<dbReference type="InterPro" id="IPR029479">
    <property type="entry name" value="Nitroreductase"/>
</dbReference>
<dbReference type="NCBIfam" id="NF003768">
    <property type="entry name" value="PRK05365.1"/>
    <property type="match status" value="1"/>
</dbReference>
<keyword evidence="7" id="KW-1185">Reference proteome</keyword>
<organism evidence="6 7">
    <name type="scientific">Paraburkholderia atlantica</name>
    <dbReference type="NCBI Taxonomy" id="2654982"/>
    <lineage>
        <taxon>Bacteria</taxon>
        <taxon>Pseudomonadati</taxon>
        <taxon>Pseudomonadota</taxon>
        <taxon>Betaproteobacteria</taxon>
        <taxon>Burkholderiales</taxon>
        <taxon>Burkholderiaceae</taxon>
        <taxon>Paraburkholderia</taxon>
    </lineage>
</organism>
<keyword evidence="2" id="KW-0288">FMN</keyword>
<evidence type="ECO:0000256" key="1">
    <source>
        <dbReference type="ARBA" id="ARBA00022630"/>
    </source>
</evidence>
<dbReference type="PANTHER" id="PTHR43543:SF1">
    <property type="entry name" value="MALONIC SEMIALDEHYDE REDUCTASE RUTE-RELATED"/>
    <property type="match status" value="1"/>
</dbReference>
<dbReference type="InterPro" id="IPR050461">
    <property type="entry name" value="Nitroreductase_HadB/RutE"/>
</dbReference>
<dbReference type="Pfam" id="PF00881">
    <property type="entry name" value="Nitroreductase"/>
    <property type="match status" value="1"/>
</dbReference>
<accession>A0A7W8Q660</accession>
<comment type="caution">
    <text evidence="6">The sequence shown here is derived from an EMBL/GenBank/DDBJ whole genome shotgun (WGS) entry which is preliminary data.</text>
</comment>
<dbReference type="Proteomes" id="UP000592780">
    <property type="component" value="Unassembled WGS sequence"/>
</dbReference>
<dbReference type="InterPro" id="IPR023936">
    <property type="entry name" value="RutE-like"/>
</dbReference>
<feature type="domain" description="Nitroreductase" evidence="5">
    <location>
        <begin position="17"/>
        <end position="174"/>
    </location>
</feature>
<gene>
    <name evidence="6" type="ORF">HDG40_002167</name>
</gene>
<keyword evidence="3" id="KW-0521">NADP</keyword>
<dbReference type="CDD" id="cd02148">
    <property type="entry name" value="RutE-like"/>
    <property type="match status" value="1"/>
</dbReference>
<evidence type="ECO:0000256" key="2">
    <source>
        <dbReference type="ARBA" id="ARBA00022643"/>
    </source>
</evidence>
<evidence type="ECO:0000259" key="5">
    <source>
        <dbReference type="Pfam" id="PF00881"/>
    </source>
</evidence>
<sequence>MNSLASDDVLDRVFRKARTYNSFIDRPVTRETLETLYGLYKWGPTSTNQQPLRVVWCVTSDAKERLAALCYAGNGAKVRAAPVAGILGMDEEFVRHLPRLFPHADARSWYGDDQALIRESAFRNSTLQAAYLIIAARLLGLDTNPMSGFDEAGVNAEFFKEGGVRVNFITTLGYGDPQTLYPRAPRFEFDEVNKLI</sequence>
<evidence type="ECO:0000256" key="4">
    <source>
        <dbReference type="ARBA" id="ARBA00023002"/>
    </source>
</evidence>
<protein>
    <submittedName>
        <fullName evidence="6">3-hydroxypropanoate dehydrogenase</fullName>
        <ecNumber evidence="6">1.1.1.-</ecNumber>
    </submittedName>
</protein>
<dbReference type="RefSeq" id="WP_184129544.1">
    <property type="nucleotide sequence ID" value="NZ_JACHDD010000003.1"/>
</dbReference>
<dbReference type="EMBL" id="JACHDD010000003">
    <property type="protein sequence ID" value="MBB5424023.1"/>
    <property type="molecule type" value="Genomic_DNA"/>
</dbReference>
<keyword evidence="1" id="KW-0285">Flavoprotein</keyword>
<keyword evidence="4 6" id="KW-0560">Oxidoreductase</keyword>
<reference evidence="6 7" key="1">
    <citation type="submission" date="2020-08" db="EMBL/GenBank/DDBJ databases">
        <title>Genomic Encyclopedia of Type Strains, Phase IV (KMG-V): Genome sequencing to study the core and pangenomes of soil and plant-associated prokaryotes.</title>
        <authorList>
            <person name="Whitman W."/>
        </authorList>
    </citation>
    <scope>NUCLEOTIDE SEQUENCE [LARGE SCALE GENOMIC DNA]</scope>
    <source>
        <strain evidence="6 7">JPY158</strain>
    </source>
</reference>
<dbReference type="SUPFAM" id="SSF55469">
    <property type="entry name" value="FMN-dependent nitroreductase-like"/>
    <property type="match status" value="1"/>
</dbReference>
<name>A0A7W8Q660_PARAM</name>
<dbReference type="Gene3D" id="3.40.109.10">
    <property type="entry name" value="NADH Oxidase"/>
    <property type="match status" value="1"/>
</dbReference>
<evidence type="ECO:0000256" key="3">
    <source>
        <dbReference type="ARBA" id="ARBA00022857"/>
    </source>
</evidence>
<dbReference type="EC" id="1.1.1.-" evidence="6"/>
<dbReference type="InterPro" id="IPR000415">
    <property type="entry name" value="Nitroreductase-like"/>
</dbReference>
<dbReference type="PANTHER" id="PTHR43543">
    <property type="entry name" value="MALONIC SEMIALDEHYDE REDUCTASE RUTE-RELATED"/>
    <property type="match status" value="1"/>
</dbReference>
<dbReference type="GO" id="GO:0016491">
    <property type="term" value="F:oxidoreductase activity"/>
    <property type="evidence" value="ECO:0007669"/>
    <property type="project" value="UniProtKB-KW"/>
</dbReference>
<evidence type="ECO:0000313" key="6">
    <source>
        <dbReference type="EMBL" id="MBB5424023.1"/>
    </source>
</evidence>
<dbReference type="AlphaFoldDB" id="A0A7W8Q660"/>